<feature type="transmembrane region" description="Helical" evidence="8">
    <location>
        <begin position="137"/>
        <end position="157"/>
    </location>
</feature>
<accession>A0A4R1NCN4</accession>
<dbReference type="GO" id="GO:0055085">
    <property type="term" value="P:transmembrane transport"/>
    <property type="evidence" value="ECO:0007669"/>
    <property type="project" value="InterPro"/>
</dbReference>
<feature type="transmembrane region" description="Helical" evidence="8">
    <location>
        <begin position="239"/>
        <end position="260"/>
    </location>
</feature>
<feature type="transmembrane region" description="Helical" evidence="8">
    <location>
        <begin position="81"/>
        <end position="104"/>
    </location>
</feature>
<feature type="transmembrane region" description="Helical" evidence="8">
    <location>
        <begin position="111"/>
        <end position="131"/>
    </location>
</feature>
<evidence type="ECO:0000313" key="10">
    <source>
        <dbReference type="EMBL" id="TCL05162.1"/>
    </source>
</evidence>
<organism evidence="10 11">
    <name type="scientific">Sodalis ligni</name>
    <dbReference type="NCBI Taxonomy" id="2697027"/>
    <lineage>
        <taxon>Bacteria</taxon>
        <taxon>Pseudomonadati</taxon>
        <taxon>Pseudomonadota</taxon>
        <taxon>Gammaproteobacteria</taxon>
        <taxon>Enterobacterales</taxon>
        <taxon>Bruguierivoracaceae</taxon>
        <taxon>Sodalis</taxon>
    </lineage>
</organism>
<keyword evidence="3" id="KW-1003">Cell membrane</keyword>
<dbReference type="AlphaFoldDB" id="A0A4R1NCN4"/>
<comment type="subcellular location">
    <subcellularLocation>
        <location evidence="1">Cell inner membrane</location>
        <topology evidence="1">Multi-pass membrane protein</topology>
    </subcellularLocation>
    <subcellularLocation>
        <location evidence="8">Cell membrane</location>
        <topology evidence="8">Multi-pass membrane protein</topology>
    </subcellularLocation>
</comment>
<evidence type="ECO:0000313" key="11">
    <source>
        <dbReference type="Proteomes" id="UP000294555"/>
    </source>
</evidence>
<evidence type="ECO:0000256" key="6">
    <source>
        <dbReference type="ARBA" id="ARBA00022989"/>
    </source>
</evidence>
<feature type="domain" description="ABC transmembrane type-1" evidence="9">
    <location>
        <begin position="77"/>
        <end position="257"/>
    </location>
</feature>
<keyword evidence="2 8" id="KW-0813">Transport</keyword>
<dbReference type="Pfam" id="PF00528">
    <property type="entry name" value="BPD_transp_1"/>
    <property type="match status" value="1"/>
</dbReference>
<dbReference type="InterPro" id="IPR035906">
    <property type="entry name" value="MetI-like_sf"/>
</dbReference>
<keyword evidence="11" id="KW-1185">Reference proteome</keyword>
<evidence type="ECO:0000256" key="5">
    <source>
        <dbReference type="ARBA" id="ARBA00022692"/>
    </source>
</evidence>
<name>A0A4R1NCN4_9GAMM</name>
<dbReference type="PROSITE" id="PS50928">
    <property type="entry name" value="ABC_TM1"/>
    <property type="match status" value="1"/>
</dbReference>
<dbReference type="SUPFAM" id="SSF161098">
    <property type="entry name" value="MetI-like"/>
    <property type="match status" value="1"/>
</dbReference>
<feature type="transmembrane region" description="Helical" evidence="8">
    <location>
        <begin position="199"/>
        <end position="219"/>
    </location>
</feature>
<dbReference type="InterPro" id="IPR000515">
    <property type="entry name" value="MetI-like"/>
</dbReference>
<dbReference type="EMBL" id="SJOI01000001">
    <property type="protein sequence ID" value="TCL05162.1"/>
    <property type="molecule type" value="Genomic_DNA"/>
</dbReference>
<dbReference type="Gene3D" id="1.10.3720.10">
    <property type="entry name" value="MetI-like"/>
    <property type="match status" value="1"/>
</dbReference>
<comment type="caution">
    <text evidence="10">The sequence shown here is derived from an EMBL/GenBank/DDBJ whole genome shotgun (WGS) entry which is preliminary data.</text>
</comment>
<evidence type="ECO:0000256" key="2">
    <source>
        <dbReference type="ARBA" id="ARBA00022448"/>
    </source>
</evidence>
<sequence length="269" mass="28473">MAAREVPAPPPAGTKVIGRGAGRAAAGLIRMIWPYCLIILLWQCWLVLDDVPALIAPSPLQTLAGTVTGFAQYLPDLLTTLMVIGTGLGLGMLLGITVASLSWFSPMLSGVLTPLTILLNTLPSIALIPIVASIFGYTLYTIIVIAALISYFPAFVLTRSGLDSIPPGAADLLHVLGAGKRRHYLHVALPAAVPNIITALRISAMLSVVGALTAEWLLGTRGLGYRLAKAQQIMDTDQAWQVSLIGVVLSLVIFGIASGLERKVSMKFR</sequence>
<evidence type="ECO:0000256" key="3">
    <source>
        <dbReference type="ARBA" id="ARBA00022475"/>
    </source>
</evidence>
<evidence type="ECO:0000256" key="4">
    <source>
        <dbReference type="ARBA" id="ARBA00022519"/>
    </source>
</evidence>
<keyword evidence="7 8" id="KW-0472">Membrane</keyword>
<gene>
    <name evidence="10" type="ORF">EZJ58_3333</name>
</gene>
<dbReference type="GO" id="GO:0005886">
    <property type="term" value="C:plasma membrane"/>
    <property type="evidence" value="ECO:0007669"/>
    <property type="project" value="UniProtKB-SubCell"/>
</dbReference>
<dbReference type="PANTHER" id="PTHR30151">
    <property type="entry name" value="ALKANE SULFONATE ABC TRANSPORTER-RELATED, MEMBRANE SUBUNIT"/>
    <property type="match status" value="1"/>
</dbReference>
<dbReference type="PANTHER" id="PTHR30151:SF0">
    <property type="entry name" value="ABC TRANSPORTER PERMEASE PROTEIN MJ0413-RELATED"/>
    <property type="match status" value="1"/>
</dbReference>
<evidence type="ECO:0000256" key="1">
    <source>
        <dbReference type="ARBA" id="ARBA00004429"/>
    </source>
</evidence>
<proteinExistence type="inferred from homology"/>
<keyword evidence="5 8" id="KW-0812">Transmembrane</keyword>
<keyword evidence="6 8" id="KW-1133">Transmembrane helix</keyword>
<dbReference type="CDD" id="cd06261">
    <property type="entry name" value="TM_PBP2"/>
    <property type="match status" value="1"/>
</dbReference>
<reference evidence="10 11" key="1">
    <citation type="submission" date="2019-02" db="EMBL/GenBank/DDBJ databases">
        <title>Investigation of anaerobic lignin degradation for improved lignocellulosic biofuels.</title>
        <authorList>
            <person name="Deangelis K."/>
        </authorList>
    </citation>
    <scope>NUCLEOTIDE SEQUENCE [LARGE SCALE GENOMIC DNA]</scope>
    <source>
        <strain evidence="10 11">159R</strain>
    </source>
</reference>
<dbReference type="Proteomes" id="UP000294555">
    <property type="component" value="Unassembled WGS sequence"/>
</dbReference>
<keyword evidence="4" id="KW-0997">Cell inner membrane</keyword>
<evidence type="ECO:0000256" key="7">
    <source>
        <dbReference type="ARBA" id="ARBA00023136"/>
    </source>
</evidence>
<protein>
    <submittedName>
        <fullName evidence="10">NitT/TauT family transport system permease protein</fullName>
    </submittedName>
</protein>
<feature type="transmembrane region" description="Helical" evidence="8">
    <location>
        <begin position="28"/>
        <end position="48"/>
    </location>
</feature>
<evidence type="ECO:0000259" key="9">
    <source>
        <dbReference type="PROSITE" id="PS50928"/>
    </source>
</evidence>
<dbReference type="RefSeq" id="WP_165934180.1">
    <property type="nucleotide sequence ID" value="NZ_SJOI01000001.1"/>
</dbReference>
<comment type="similarity">
    <text evidence="8">Belongs to the binding-protein-dependent transport system permease family.</text>
</comment>
<evidence type="ECO:0000256" key="8">
    <source>
        <dbReference type="RuleBase" id="RU363032"/>
    </source>
</evidence>